<comment type="catalytic activity">
    <reaction evidence="1">
        <text>S-ubiquitinyl-[E2 ubiquitin-conjugating enzyme]-L-cysteine + [acceptor protein]-L-lysine = [E2 ubiquitin-conjugating enzyme]-L-cysteine + N(6)-ubiquitinyl-[acceptor protein]-L-lysine.</text>
        <dbReference type="EC" id="2.3.2.27"/>
    </reaction>
</comment>
<evidence type="ECO:0000256" key="5">
    <source>
        <dbReference type="ARBA" id="ARBA00022833"/>
    </source>
</evidence>
<keyword evidence="4 6" id="KW-0863">Zinc-finger</keyword>
<sequence>MIDELLDYIHVVVIQGQGLYDRPARVCMDVVEAIEIEESHVEEAVSRSIITHSESELSWLTIFDMDLEEEEESESAEDDLEEAARLSMDMLDAVNTTPPLSKFDVAAMLEGLQQVEAGEAEDGEAFLCVICMEGKCDDESGGFKQMPCNHVLHATCAHTWFRISPSCPLCRFRLKNKS</sequence>
<dbReference type="EnsemblPlants" id="Kaladp0095s0479.1.v1.1">
    <property type="protein sequence ID" value="Kaladp0095s0479.1.v1.1.CDS.1"/>
    <property type="gene ID" value="Kaladp0095s0479.v1.1"/>
</dbReference>
<dbReference type="PROSITE" id="PS50089">
    <property type="entry name" value="ZF_RING_2"/>
    <property type="match status" value="1"/>
</dbReference>
<keyword evidence="5" id="KW-0862">Zinc</keyword>
<dbReference type="GO" id="GO:0061630">
    <property type="term" value="F:ubiquitin protein ligase activity"/>
    <property type="evidence" value="ECO:0007669"/>
    <property type="project" value="UniProtKB-EC"/>
</dbReference>
<dbReference type="Proteomes" id="UP000594263">
    <property type="component" value="Unplaced"/>
</dbReference>
<evidence type="ECO:0000256" key="4">
    <source>
        <dbReference type="ARBA" id="ARBA00022771"/>
    </source>
</evidence>
<dbReference type="EC" id="2.3.2.27" evidence="2"/>
<accession>A0A7N0V1E0</accession>
<dbReference type="SUPFAM" id="SSF57850">
    <property type="entry name" value="RING/U-box"/>
    <property type="match status" value="1"/>
</dbReference>
<protein>
    <recommendedName>
        <fullName evidence="2">RING-type E3 ubiquitin transferase</fullName>
        <ecNumber evidence="2">2.3.2.27</ecNumber>
    </recommendedName>
</protein>
<organism evidence="8 9">
    <name type="scientific">Kalanchoe fedtschenkoi</name>
    <name type="common">Lavender scallops</name>
    <name type="synonym">South American air plant</name>
    <dbReference type="NCBI Taxonomy" id="63787"/>
    <lineage>
        <taxon>Eukaryota</taxon>
        <taxon>Viridiplantae</taxon>
        <taxon>Streptophyta</taxon>
        <taxon>Embryophyta</taxon>
        <taxon>Tracheophyta</taxon>
        <taxon>Spermatophyta</taxon>
        <taxon>Magnoliopsida</taxon>
        <taxon>eudicotyledons</taxon>
        <taxon>Gunneridae</taxon>
        <taxon>Pentapetalae</taxon>
        <taxon>Saxifragales</taxon>
        <taxon>Crassulaceae</taxon>
        <taxon>Kalanchoe</taxon>
    </lineage>
</organism>
<name>A0A7N0V1E0_KALFE</name>
<dbReference type="AlphaFoldDB" id="A0A7N0V1E0"/>
<evidence type="ECO:0000313" key="8">
    <source>
        <dbReference type="EnsemblPlants" id="Kaladp0095s0479.1.v1.1.CDS.1"/>
    </source>
</evidence>
<evidence type="ECO:0000256" key="3">
    <source>
        <dbReference type="ARBA" id="ARBA00022723"/>
    </source>
</evidence>
<evidence type="ECO:0000256" key="6">
    <source>
        <dbReference type="PROSITE-ProRule" id="PRU00175"/>
    </source>
</evidence>
<feature type="domain" description="RING-type" evidence="7">
    <location>
        <begin position="128"/>
        <end position="171"/>
    </location>
</feature>
<dbReference type="InterPro" id="IPR001841">
    <property type="entry name" value="Znf_RING"/>
</dbReference>
<dbReference type="PANTHER" id="PTHR15710">
    <property type="entry name" value="E3 UBIQUITIN-PROTEIN LIGASE PRAJA"/>
    <property type="match status" value="1"/>
</dbReference>
<dbReference type="Gene3D" id="3.30.40.10">
    <property type="entry name" value="Zinc/RING finger domain, C3HC4 (zinc finger)"/>
    <property type="match status" value="1"/>
</dbReference>
<keyword evidence="9" id="KW-1185">Reference proteome</keyword>
<dbReference type="SMART" id="SM00184">
    <property type="entry name" value="RING"/>
    <property type="match status" value="1"/>
</dbReference>
<evidence type="ECO:0000256" key="1">
    <source>
        <dbReference type="ARBA" id="ARBA00000900"/>
    </source>
</evidence>
<proteinExistence type="predicted"/>
<dbReference type="GO" id="GO:0008270">
    <property type="term" value="F:zinc ion binding"/>
    <property type="evidence" value="ECO:0007669"/>
    <property type="project" value="UniProtKB-KW"/>
</dbReference>
<reference evidence="8" key="1">
    <citation type="submission" date="2021-01" db="UniProtKB">
        <authorList>
            <consortium name="EnsemblPlants"/>
        </authorList>
    </citation>
    <scope>IDENTIFICATION</scope>
</reference>
<dbReference type="OMA" id="HTWFRIS"/>
<keyword evidence="3" id="KW-0479">Metal-binding</keyword>
<evidence type="ECO:0000313" key="9">
    <source>
        <dbReference type="Proteomes" id="UP000594263"/>
    </source>
</evidence>
<dbReference type="InterPro" id="IPR013083">
    <property type="entry name" value="Znf_RING/FYVE/PHD"/>
</dbReference>
<evidence type="ECO:0000259" key="7">
    <source>
        <dbReference type="PROSITE" id="PS50089"/>
    </source>
</evidence>
<evidence type="ECO:0000256" key="2">
    <source>
        <dbReference type="ARBA" id="ARBA00012483"/>
    </source>
</evidence>
<dbReference type="Pfam" id="PF13639">
    <property type="entry name" value="zf-RING_2"/>
    <property type="match status" value="1"/>
</dbReference>
<dbReference type="Gramene" id="Kaladp0095s0479.1.v1.1">
    <property type="protein sequence ID" value="Kaladp0095s0479.1.v1.1.CDS.1"/>
    <property type="gene ID" value="Kaladp0095s0479.v1.1"/>
</dbReference>